<gene>
    <name evidence="2" type="ORF">FEV53_08125</name>
</gene>
<keyword evidence="3" id="KW-1185">Reference proteome</keyword>
<evidence type="ECO:0000313" key="2">
    <source>
        <dbReference type="EMBL" id="TRD21697.1"/>
    </source>
</evidence>
<evidence type="ECO:0000313" key="3">
    <source>
        <dbReference type="Proteomes" id="UP000318590"/>
    </source>
</evidence>
<sequence length="263" mass="29187">MFGIPTWPDAKAPEHAASDAISDLAQSDPIWSFWARWYDGFLRGEPLDWELQKQIALIPDNDWAKGPAHIARLIEKIEAKARPVAVPDLPAEMIRTHVQNLLASPEFSARTSELAADTVKAQLDLLRNETGWNQLPEELRHLEAVTHHFRNLATHLRAQEDEAAKIEALTKEIKALNARIALLERDLAAKPRGFFSANTSQKVIEAAAICAIIQPFSPLIAQGFHFLSGAFPTDALMQAFDGWIDPGRPAEPFAPDLPEVTDV</sequence>
<name>A0A547Q5R9_9RHOB</name>
<dbReference type="OrthoDB" id="7877008at2"/>
<keyword evidence="1" id="KW-0175">Coiled coil</keyword>
<protein>
    <submittedName>
        <fullName evidence="2">Uncharacterized protein</fullName>
    </submittedName>
</protein>
<dbReference type="EMBL" id="VFSV01000010">
    <property type="protein sequence ID" value="TRD21697.1"/>
    <property type="molecule type" value="Genomic_DNA"/>
</dbReference>
<reference evidence="2 3" key="1">
    <citation type="submission" date="2019-06" db="EMBL/GenBank/DDBJ databases">
        <title>Paenimaribius caenipelagi gen. nov., sp. nov., isolated from a tidal flat.</title>
        <authorList>
            <person name="Yoon J.-H."/>
        </authorList>
    </citation>
    <scope>NUCLEOTIDE SEQUENCE [LARGE SCALE GENOMIC DNA]</scope>
    <source>
        <strain evidence="2 3">JBTF-M29</strain>
    </source>
</reference>
<feature type="coiled-coil region" evidence="1">
    <location>
        <begin position="159"/>
        <end position="186"/>
    </location>
</feature>
<proteinExistence type="predicted"/>
<dbReference type="Proteomes" id="UP000318590">
    <property type="component" value="Unassembled WGS sequence"/>
</dbReference>
<organism evidence="2 3">
    <name type="scientific">Palleronia caenipelagi</name>
    <dbReference type="NCBI Taxonomy" id="2489174"/>
    <lineage>
        <taxon>Bacteria</taxon>
        <taxon>Pseudomonadati</taxon>
        <taxon>Pseudomonadota</taxon>
        <taxon>Alphaproteobacteria</taxon>
        <taxon>Rhodobacterales</taxon>
        <taxon>Roseobacteraceae</taxon>
        <taxon>Palleronia</taxon>
    </lineage>
</organism>
<evidence type="ECO:0000256" key="1">
    <source>
        <dbReference type="SAM" id="Coils"/>
    </source>
</evidence>
<dbReference type="AlphaFoldDB" id="A0A547Q5R9"/>
<dbReference type="RefSeq" id="WP_142834306.1">
    <property type="nucleotide sequence ID" value="NZ_VFSV01000010.1"/>
</dbReference>
<accession>A0A547Q5R9</accession>
<comment type="caution">
    <text evidence="2">The sequence shown here is derived from an EMBL/GenBank/DDBJ whole genome shotgun (WGS) entry which is preliminary data.</text>
</comment>